<feature type="compositionally biased region" description="Polar residues" evidence="1">
    <location>
        <begin position="803"/>
        <end position="816"/>
    </location>
</feature>
<feature type="region of interest" description="Disordered" evidence="1">
    <location>
        <begin position="701"/>
        <end position="782"/>
    </location>
</feature>
<organism evidence="2 3">
    <name type="scientific">Symbiodinium natans</name>
    <dbReference type="NCBI Taxonomy" id="878477"/>
    <lineage>
        <taxon>Eukaryota</taxon>
        <taxon>Sar</taxon>
        <taxon>Alveolata</taxon>
        <taxon>Dinophyceae</taxon>
        <taxon>Suessiales</taxon>
        <taxon>Symbiodiniaceae</taxon>
        <taxon>Symbiodinium</taxon>
    </lineage>
</organism>
<feature type="compositionally biased region" description="Basic residues" evidence="1">
    <location>
        <begin position="858"/>
        <end position="867"/>
    </location>
</feature>
<dbReference type="EMBL" id="CAJNDS010002093">
    <property type="protein sequence ID" value="CAE7321548.1"/>
    <property type="molecule type" value="Genomic_DNA"/>
</dbReference>
<accession>A0A812NT83</accession>
<feature type="compositionally biased region" description="Basic and acidic residues" evidence="1">
    <location>
        <begin position="910"/>
        <end position="923"/>
    </location>
</feature>
<name>A0A812NT83_9DINO</name>
<dbReference type="AlphaFoldDB" id="A0A812NT83"/>
<feature type="region of interest" description="Disordered" evidence="1">
    <location>
        <begin position="903"/>
        <end position="928"/>
    </location>
</feature>
<feature type="compositionally biased region" description="Basic residues" evidence="1">
    <location>
        <begin position="701"/>
        <end position="711"/>
    </location>
</feature>
<evidence type="ECO:0000313" key="2">
    <source>
        <dbReference type="EMBL" id="CAE7321548.1"/>
    </source>
</evidence>
<feature type="region of interest" description="Disordered" evidence="1">
    <location>
        <begin position="800"/>
        <end position="870"/>
    </location>
</feature>
<feature type="compositionally biased region" description="Acidic residues" evidence="1">
    <location>
        <begin position="755"/>
        <end position="766"/>
    </location>
</feature>
<keyword evidence="3" id="KW-1185">Reference proteome</keyword>
<reference evidence="2" key="1">
    <citation type="submission" date="2021-02" db="EMBL/GenBank/DDBJ databases">
        <authorList>
            <person name="Dougan E. K."/>
            <person name="Rhodes N."/>
            <person name="Thang M."/>
            <person name="Chan C."/>
        </authorList>
    </citation>
    <scope>NUCLEOTIDE SEQUENCE</scope>
</reference>
<dbReference type="OrthoDB" id="416899at2759"/>
<protein>
    <submittedName>
        <fullName evidence="2">Uncharacterized protein</fullName>
    </submittedName>
</protein>
<feature type="compositionally biased region" description="Basic and acidic residues" evidence="1">
    <location>
        <begin position="521"/>
        <end position="535"/>
    </location>
</feature>
<proteinExistence type="predicted"/>
<feature type="compositionally biased region" description="Acidic residues" evidence="1">
    <location>
        <begin position="990"/>
        <end position="999"/>
    </location>
</feature>
<evidence type="ECO:0000313" key="3">
    <source>
        <dbReference type="Proteomes" id="UP000604046"/>
    </source>
</evidence>
<gene>
    <name evidence="2" type="ORF">SNAT2548_LOCUS16849</name>
</gene>
<sequence length="999" mass="110340">MNSSVRLMQRFLKIAGLSWERRQQLLASRGQPRCYRVTEAYAGKDVEFAFSALEEQFHEPIKALGLSARNNAFQVLAFRLLARMAGALHLLLRLPRAGFPYRLFSLLQASDPEQAAEDMLKLPDCLFDPGSKKFISENGSKHKLSDTLTLLQLEALAVMAEWMLSRLRPAMLLPEGFSCPGVKHGPLLSQTSQPNISAVSIERRPRMTTWASASAANLASNQVLNAAGRIRKSHRLARSLEESNMVKESDEVVEHSVHSFMTDYNRQDQMNGKTGHRCLAKSMMIFERFRREISNGTKNWARLPQYHTGMEAEVLMPSAISMFAPSSALVPLSHHEYEAGRQIALAQRRASNAKRLELAKERAETLELREYQKNNNMDTHGLTDSALDEAAGVALEPGPLLVGKWGPKLVPMCKAVFEADLSASGGRQFRLSSRLESSWQQGTVLKLESELPPGFKGTEPRTLCYKHGMCVCGAASERSDDMDDCVLLHSKMVALLRPYIALKKKPKRKEGDSNEAAPDPRAAERSREARKPPTRKQLDKSFLVVCFHLPSEQQRRVRKAESDSAGVAGPFKSWWAVSVPEDEICEEHWYHISYCNLQTMMFSFLRLERVSSEPTLDVVGNTVIRLKVADELSVKTSVQAFSEFNLKLQWHVSWYAIDSTTKPIETTYVTPNTVDVQLLPESQIPTMFVWQGSADEKRLRKEKLRLGRKRKQTGEPGGRRSGRQGQVPLENDDAGTGSQDDGALGDELEGRADNFQEEGDRDESVDSDNGCGVGSLGGDVEDEGLDNVLRFASFFASCGPEGSSGNVPEAEQNSAEGATGSAEALPSAAASSSLPRPMASEPPSEPAAASTDTPSAKVKAKAKGKKKEVKEDSIVIEHNGVFYGTLRHNPKSKTITAFCATEGHGKHGSCRKERTADPTDRGRAQGKSGRPIGFLTYWLLNGHKHADAGSHVHALQSASLEERQRAREIFNSLQGARAFSKDAERKQDDGEPDEPVISC</sequence>
<dbReference type="Proteomes" id="UP000604046">
    <property type="component" value="Unassembled WGS sequence"/>
</dbReference>
<evidence type="ECO:0000256" key="1">
    <source>
        <dbReference type="SAM" id="MobiDB-lite"/>
    </source>
</evidence>
<feature type="compositionally biased region" description="Basic and acidic residues" evidence="1">
    <location>
        <begin position="979"/>
        <end position="989"/>
    </location>
</feature>
<feature type="compositionally biased region" description="Low complexity" evidence="1">
    <location>
        <begin position="821"/>
        <end position="857"/>
    </location>
</feature>
<comment type="caution">
    <text evidence="2">The sequence shown here is derived from an EMBL/GenBank/DDBJ whole genome shotgun (WGS) entry which is preliminary data.</text>
</comment>
<feature type="region of interest" description="Disordered" evidence="1">
    <location>
        <begin position="505"/>
        <end position="535"/>
    </location>
</feature>
<feature type="region of interest" description="Disordered" evidence="1">
    <location>
        <begin position="972"/>
        <end position="999"/>
    </location>
</feature>